<feature type="compositionally biased region" description="Basic and acidic residues" evidence="4">
    <location>
        <begin position="720"/>
        <end position="734"/>
    </location>
</feature>
<dbReference type="InterPro" id="IPR006626">
    <property type="entry name" value="PbH1"/>
</dbReference>
<dbReference type="FunFam" id="1.20.1280.50:FF:000009">
    <property type="entry name" value="F-box only protein 10"/>
    <property type="match status" value="1"/>
</dbReference>
<dbReference type="InterPro" id="IPR012334">
    <property type="entry name" value="Pectin_lyas_fold"/>
</dbReference>
<dbReference type="SMART" id="SM00710">
    <property type="entry name" value="PbH1"/>
    <property type="match status" value="12"/>
</dbReference>
<dbReference type="InterPro" id="IPR001810">
    <property type="entry name" value="F-box_dom"/>
</dbReference>
<dbReference type="PANTHER" id="PTHR22990">
    <property type="entry name" value="F-BOX ONLY PROTEIN"/>
    <property type="match status" value="1"/>
</dbReference>
<dbReference type="CDD" id="cd22090">
    <property type="entry name" value="F-box_FBXO10"/>
    <property type="match status" value="1"/>
</dbReference>
<feature type="region of interest" description="Disordered" evidence="4">
    <location>
        <begin position="320"/>
        <end position="355"/>
    </location>
</feature>
<dbReference type="GO" id="GO:0006511">
    <property type="term" value="P:ubiquitin-dependent protein catabolic process"/>
    <property type="evidence" value="ECO:0007669"/>
    <property type="project" value="TreeGrafter"/>
</dbReference>
<dbReference type="OrthoDB" id="427974at2759"/>
<dbReference type="Pfam" id="PF13229">
    <property type="entry name" value="Beta_helix"/>
    <property type="match status" value="2"/>
</dbReference>
<dbReference type="FunFam" id="2.160.20.10:FF:000061">
    <property type="entry name" value="F-box protein 10"/>
    <property type="match status" value="1"/>
</dbReference>
<dbReference type="Proteomes" id="UP000677803">
    <property type="component" value="Unassembled WGS sequence"/>
</dbReference>
<evidence type="ECO:0000256" key="3">
    <source>
        <dbReference type="ARBA" id="ARBA00022786"/>
    </source>
</evidence>
<dbReference type="InterPro" id="IPR039448">
    <property type="entry name" value="Beta_helix"/>
</dbReference>
<name>A0A8S4B7E3_9TELE</name>
<dbReference type="EMBL" id="CAJRST010016668">
    <property type="protein sequence ID" value="CAG5939126.1"/>
    <property type="molecule type" value="Genomic_DNA"/>
</dbReference>
<dbReference type="NCBIfam" id="TIGR03804">
    <property type="entry name" value="para_beta_helix"/>
    <property type="match status" value="1"/>
</dbReference>
<evidence type="ECO:0000256" key="4">
    <source>
        <dbReference type="SAM" id="MobiDB-lite"/>
    </source>
</evidence>
<dbReference type="FunFam" id="2.160.20.10:FF:000015">
    <property type="entry name" value="F-box only protein 10"/>
    <property type="match status" value="1"/>
</dbReference>
<keyword evidence="3" id="KW-0833">Ubl conjugation pathway</keyword>
<keyword evidence="2" id="KW-0677">Repeat</keyword>
<keyword evidence="7" id="KW-1185">Reference proteome</keyword>
<dbReference type="SUPFAM" id="SSF51126">
    <property type="entry name" value="Pectin lyase-like"/>
    <property type="match status" value="4"/>
</dbReference>
<dbReference type="GO" id="GO:0042981">
    <property type="term" value="P:regulation of apoptotic process"/>
    <property type="evidence" value="ECO:0007669"/>
    <property type="project" value="TreeGrafter"/>
</dbReference>
<dbReference type="AlphaFoldDB" id="A0A8S4B7E3"/>
<feature type="domain" description="F-box" evidence="5">
    <location>
        <begin position="1"/>
        <end position="48"/>
    </location>
</feature>
<comment type="caution">
    <text evidence="6">The sequence shown here is derived from an EMBL/GenBank/DDBJ whole genome shotgun (WGS) entry which is preliminary data.</text>
</comment>
<feature type="compositionally biased region" description="Basic and acidic residues" evidence="4">
    <location>
        <begin position="338"/>
        <end position="355"/>
    </location>
</feature>
<dbReference type="InterPro" id="IPR036047">
    <property type="entry name" value="F-box-like_dom_sf"/>
</dbReference>
<dbReference type="Pfam" id="PF12937">
    <property type="entry name" value="F-box-like"/>
    <property type="match status" value="1"/>
</dbReference>
<proteinExistence type="predicted"/>
<dbReference type="PROSITE" id="PS50181">
    <property type="entry name" value="FBOX"/>
    <property type="match status" value="1"/>
</dbReference>
<dbReference type="Gene3D" id="2.160.20.10">
    <property type="entry name" value="Single-stranded right-handed beta-helix, Pectin lyase-like"/>
    <property type="match status" value="3"/>
</dbReference>
<dbReference type="InterPro" id="IPR051550">
    <property type="entry name" value="SCF-Subunits/Alg-Epimerases"/>
</dbReference>
<feature type="region of interest" description="Disordered" evidence="4">
    <location>
        <begin position="703"/>
        <end position="738"/>
    </location>
</feature>
<comment type="pathway">
    <text evidence="1">Protein modification; protein ubiquitination.</text>
</comment>
<feature type="region of interest" description="Disordered" evidence="4">
    <location>
        <begin position="287"/>
        <end position="307"/>
    </location>
</feature>
<protein>
    <submittedName>
        <fullName evidence="6">(Atlantic silverside) hypothetical protein</fullName>
    </submittedName>
</protein>
<gene>
    <name evidence="6" type="ORF">MMEN_LOCUS13777</name>
</gene>
<dbReference type="SUPFAM" id="SSF81383">
    <property type="entry name" value="F-box domain"/>
    <property type="match status" value="1"/>
</dbReference>
<organism evidence="6 7">
    <name type="scientific">Menidia menidia</name>
    <name type="common">Atlantic silverside</name>
    <dbReference type="NCBI Taxonomy" id="238744"/>
    <lineage>
        <taxon>Eukaryota</taxon>
        <taxon>Metazoa</taxon>
        <taxon>Chordata</taxon>
        <taxon>Craniata</taxon>
        <taxon>Vertebrata</taxon>
        <taxon>Euteleostomi</taxon>
        <taxon>Actinopterygii</taxon>
        <taxon>Neopterygii</taxon>
        <taxon>Teleostei</taxon>
        <taxon>Neoteleostei</taxon>
        <taxon>Acanthomorphata</taxon>
        <taxon>Ovalentaria</taxon>
        <taxon>Atherinomorphae</taxon>
        <taxon>Atheriniformes</taxon>
        <taxon>Atherinopsidae</taxon>
        <taxon>Menidiinae</taxon>
        <taxon>Menidia</taxon>
    </lineage>
</organism>
<evidence type="ECO:0000256" key="1">
    <source>
        <dbReference type="ARBA" id="ARBA00004906"/>
    </source>
</evidence>
<dbReference type="Gene3D" id="1.20.1280.50">
    <property type="match status" value="1"/>
</dbReference>
<sequence length="1034" mass="111881">MEVGCLPVELWRVILAYLPLPDLGRCCQVCRAWRELILSLDNTRWRQLCLGCPECRHPNWPSQPHLEPPSWREALKQHALSARTWTRNGPELQSSACLFFFRRRKDRRVWHVGPGCEFETLRGVLGAVGPYDRVVLHPGVYEEQAEVTLKVPVELVGLGQLGEVALLVCMEQQCPTARLCNLVFMPPWFSTVVYKTSWGHIQLDNCNFEGAQLQIRGPGTCQARFCSFSQGSSAHLLGVVLSLLDSCDFSGSDTASVTVEGPPVSERNWACKHLAALAKTFPSDSLCSPKGPHAAPAGEPDPPRGIVNKEHARMEDWKTRTGGEAGCQGTLIEDGWSDGERSEGEEENRHGEGADNAEKELMWDYKIPCGHHGLSHLLRPRADGSLPLASSPDPPSATPQPLTLLQELEQDPDAALLWTSALGCILRRCLFRDGKGGVHVSNYGQVRLEDNIFRGLNYAVRCIQNSTIVMLRNEVCECRASGVFLRLSARGLIAENNIHSNGEAGLDIRKGANPTILCNRIHGGLRSGIVVLGNGKGSIRSNLIYNNKEAGVYILFSGNPVVSGNHIFQGQAAGIAINENGRGVITENVIRENQWGGVDIRRGGDPILRNNYICHGYSDGVVVGERGRGLIEGNHVYCRVAAARDVIGSSRLTFTRLISLGNKGCGVWVMSSSLPQLLGNYILHNCMYGLAVFCRKDPGSVESREGSWPGQDGVGGDAGVGERRGVEGEGREGQENFNEEGELFAWESDLDSEDERHSARRSISVALVEGNCVSHNGGADRSRPVGFKHRLCVSNLSPPTPSPPFVSAAVGLYVKSSEALNVFANLVNGNRGLGVAVLQSSQLTRLVTNCVLKNSRGGVTVEKDCRVELRGNGVYDNGGHGVRFSGSGQIVENDVVGNTGYGIQVSASTDVKIVRNRVQPAQGCGIALLGPVKGAVHDNILFQGHPENKKTLLHMDPGNESCVLCNNSILRHNSSSTPAPAWILKNPPPRPLASSHPGLSSSQYPSRLGISMTARVGATVESGCHSGSMFCSIL</sequence>
<dbReference type="PANTHER" id="PTHR22990:SF15">
    <property type="entry name" value="F-BOX ONLY PROTEIN 10"/>
    <property type="match status" value="1"/>
</dbReference>
<reference evidence="6" key="1">
    <citation type="submission" date="2021-05" db="EMBL/GenBank/DDBJ databases">
        <authorList>
            <person name="Tigano A."/>
        </authorList>
    </citation>
    <scope>NUCLEOTIDE SEQUENCE</scope>
</reference>
<evidence type="ECO:0000313" key="6">
    <source>
        <dbReference type="EMBL" id="CAG5939126.1"/>
    </source>
</evidence>
<accession>A0A8S4B7E3</accession>
<evidence type="ECO:0000256" key="2">
    <source>
        <dbReference type="ARBA" id="ARBA00022737"/>
    </source>
</evidence>
<dbReference type="InterPro" id="IPR022441">
    <property type="entry name" value="Para_beta_helix_rpt-2"/>
</dbReference>
<evidence type="ECO:0000313" key="7">
    <source>
        <dbReference type="Proteomes" id="UP000677803"/>
    </source>
</evidence>
<evidence type="ECO:0000259" key="5">
    <source>
        <dbReference type="PROSITE" id="PS50181"/>
    </source>
</evidence>
<dbReference type="SMART" id="SM00256">
    <property type="entry name" value="FBOX"/>
    <property type="match status" value="1"/>
</dbReference>
<dbReference type="InterPro" id="IPR011050">
    <property type="entry name" value="Pectin_lyase_fold/virulence"/>
</dbReference>